<evidence type="ECO:0000313" key="2">
    <source>
        <dbReference type="EMBL" id="JAH04006.1"/>
    </source>
</evidence>
<protein>
    <submittedName>
        <fullName evidence="2">Uncharacterized protein</fullName>
    </submittedName>
</protein>
<reference evidence="2" key="1">
    <citation type="submission" date="2014-11" db="EMBL/GenBank/DDBJ databases">
        <authorList>
            <person name="Amaro Gonzalez C."/>
        </authorList>
    </citation>
    <scope>NUCLEOTIDE SEQUENCE</scope>
</reference>
<dbReference type="AlphaFoldDB" id="A0A0E9PHB3"/>
<accession>A0A0E9PHB3</accession>
<proteinExistence type="predicted"/>
<dbReference type="EMBL" id="GBXM01104571">
    <property type="protein sequence ID" value="JAH04006.1"/>
    <property type="molecule type" value="Transcribed_RNA"/>
</dbReference>
<name>A0A0E9PHB3_ANGAN</name>
<feature type="region of interest" description="Disordered" evidence="1">
    <location>
        <begin position="1"/>
        <end position="22"/>
    </location>
</feature>
<sequence length="22" mass="2564">MPAERVAVQRKERQAEGMFSSR</sequence>
<reference evidence="2" key="2">
    <citation type="journal article" date="2015" name="Fish Shellfish Immunol.">
        <title>Early steps in the European eel (Anguilla anguilla)-Vibrio vulnificus interaction in the gills: Role of the RtxA13 toxin.</title>
        <authorList>
            <person name="Callol A."/>
            <person name="Pajuelo D."/>
            <person name="Ebbesson L."/>
            <person name="Teles M."/>
            <person name="MacKenzie S."/>
            <person name="Amaro C."/>
        </authorList>
    </citation>
    <scope>NUCLEOTIDE SEQUENCE</scope>
</reference>
<evidence type="ECO:0000256" key="1">
    <source>
        <dbReference type="SAM" id="MobiDB-lite"/>
    </source>
</evidence>
<organism evidence="2">
    <name type="scientific">Anguilla anguilla</name>
    <name type="common">European freshwater eel</name>
    <name type="synonym">Muraena anguilla</name>
    <dbReference type="NCBI Taxonomy" id="7936"/>
    <lineage>
        <taxon>Eukaryota</taxon>
        <taxon>Metazoa</taxon>
        <taxon>Chordata</taxon>
        <taxon>Craniata</taxon>
        <taxon>Vertebrata</taxon>
        <taxon>Euteleostomi</taxon>
        <taxon>Actinopterygii</taxon>
        <taxon>Neopterygii</taxon>
        <taxon>Teleostei</taxon>
        <taxon>Anguilliformes</taxon>
        <taxon>Anguillidae</taxon>
        <taxon>Anguilla</taxon>
    </lineage>
</organism>